<organism evidence="1 2">
    <name type="scientific">Laccaria amethystina LaAM-08-1</name>
    <dbReference type="NCBI Taxonomy" id="1095629"/>
    <lineage>
        <taxon>Eukaryota</taxon>
        <taxon>Fungi</taxon>
        <taxon>Dikarya</taxon>
        <taxon>Basidiomycota</taxon>
        <taxon>Agaricomycotina</taxon>
        <taxon>Agaricomycetes</taxon>
        <taxon>Agaricomycetidae</taxon>
        <taxon>Agaricales</taxon>
        <taxon>Agaricineae</taxon>
        <taxon>Hydnangiaceae</taxon>
        <taxon>Laccaria</taxon>
    </lineage>
</organism>
<dbReference type="Proteomes" id="UP000054477">
    <property type="component" value="Unassembled WGS sequence"/>
</dbReference>
<gene>
    <name evidence="1" type="ORF">K443DRAFT_617480</name>
</gene>
<evidence type="ECO:0000313" key="2">
    <source>
        <dbReference type="Proteomes" id="UP000054477"/>
    </source>
</evidence>
<dbReference type="AlphaFoldDB" id="A0A0C9X546"/>
<protein>
    <submittedName>
        <fullName evidence="1">Uncharacterized protein</fullName>
    </submittedName>
</protein>
<name>A0A0C9X546_9AGAR</name>
<evidence type="ECO:0000313" key="1">
    <source>
        <dbReference type="EMBL" id="KIK00141.1"/>
    </source>
</evidence>
<reference evidence="1 2" key="1">
    <citation type="submission" date="2014-04" db="EMBL/GenBank/DDBJ databases">
        <authorList>
            <consortium name="DOE Joint Genome Institute"/>
            <person name="Kuo A."/>
            <person name="Kohler A."/>
            <person name="Nagy L.G."/>
            <person name="Floudas D."/>
            <person name="Copeland A."/>
            <person name="Barry K.W."/>
            <person name="Cichocki N."/>
            <person name="Veneault-Fourrey C."/>
            <person name="LaButti K."/>
            <person name="Lindquist E.A."/>
            <person name="Lipzen A."/>
            <person name="Lundell T."/>
            <person name="Morin E."/>
            <person name="Murat C."/>
            <person name="Sun H."/>
            <person name="Tunlid A."/>
            <person name="Henrissat B."/>
            <person name="Grigoriev I.V."/>
            <person name="Hibbett D.S."/>
            <person name="Martin F."/>
            <person name="Nordberg H.P."/>
            <person name="Cantor M.N."/>
            <person name="Hua S.X."/>
        </authorList>
    </citation>
    <scope>NUCLEOTIDE SEQUENCE [LARGE SCALE GENOMIC DNA]</scope>
    <source>
        <strain evidence="1 2">LaAM-08-1</strain>
    </source>
</reference>
<sequence>MTLETPGIFGEQIDMRVLCTLGLGLCCKLRILLLACTTKLGKMGMSDTRNAGTVSNLSNQTLFQMIKTDMFSIARLKRLLVLNFLESCARQVSFSDGEGGRLLREQAYIYSNEGVSMPTAPSLVTKMIHQSR</sequence>
<keyword evidence="2" id="KW-1185">Reference proteome</keyword>
<dbReference type="HOGENOM" id="CLU_1917396_0_0_1"/>
<proteinExistence type="predicted"/>
<reference evidence="2" key="2">
    <citation type="submission" date="2015-01" db="EMBL/GenBank/DDBJ databases">
        <title>Evolutionary Origins and Diversification of the Mycorrhizal Mutualists.</title>
        <authorList>
            <consortium name="DOE Joint Genome Institute"/>
            <consortium name="Mycorrhizal Genomics Consortium"/>
            <person name="Kohler A."/>
            <person name="Kuo A."/>
            <person name="Nagy L.G."/>
            <person name="Floudas D."/>
            <person name="Copeland A."/>
            <person name="Barry K.W."/>
            <person name="Cichocki N."/>
            <person name="Veneault-Fourrey C."/>
            <person name="LaButti K."/>
            <person name="Lindquist E.A."/>
            <person name="Lipzen A."/>
            <person name="Lundell T."/>
            <person name="Morin E."/>
            <person name="Murat C."/>
            <person name="Riley R."/>
            <person name="Ohm R."/>
            <person name="Sun H."/>
            <person name="Tunlid A."/>
            <person name="Henrissat B."/>
            <person name="Grigoriev I.V."/>
            <person name="Hibbett D.S."/>
            <person name="Martin F."/>
        </authorList>
    </citation>
    <scope>NUCLEOTIDE SEQUENCE [LARGE SCALE GENOMIC DNA]</scope>
    <source>
        <strain evidence="2">LaAM-08-1</strain>
    </source>
</reference>
<dbReference type="EMBL" id="KN838632">
    <property type="protein sequence ID" value="KIK00141.1"/>
    <property type="molecule type" value="Genomic_DNA"/>
</dbReference>
<accession>A0A0C9X546</accession>